<feature type="transmembrane region" description="Helical" evidence="5">
    <location>
        <begin position="391"/>
        <end position="412"/>
    </location>
</feature>
<dbReference type="InterPro" id="IPR036259">
    <property type="entry name" value="MFS_trans_sf"/>
</dbReference>
<feature type="domain" description="Major facilitator superfamily (MFS) profile" evidence="6">
    <location>
        <begin position="38"/>
        <end position="416"/>
    </location>
</feature>
<name>A0ABT9EJ46_9SPHN</name>
<feature type="transmembrane region" description="Helical" evidence="5">
    <location>
        <begin position="330"/>
        <end position="352"/>
    </location>
</feature>
<feature type="transmembrane region" description="Helical" evidence="5">
    <location>
        <begin position="165"/>
        <end position="184"/>
    </location>
</feature>
<dbReference type="SUPFAM" id="SSF103473">
    <property type="entry name" value="MFS general substrate transporter"/>
    <property type="match status" value="1"/>
</dbReference>
<accession>A0ABT9EJ46</accession>
<feature type="transmembrane region" description="Helical" evidence="5">
    <location>
        <begin position="306"/>
        <end position="324"/>
    </location>
</feature>
<keyword evidence="8" id="KW-1185">Reference proteome</keyword>
<dbReference type="Gene3D" id="1.20.1250.20">
    <property type="entry name" value="MFS general substrate transporter like domains"/>
    <property type="match status" value="2"/>
</dbReference>
<proteinExistence type="predicted"/>
<evidence type="ECO:0000259" key="6">
    <source>
        <dbReference type="PROSITE" id="PS50850"/>
    </source>
</evidence>
<feature type="transmembrane region" description="Helical" evidence="5">
    <location>
        <begin position="364"/>
        <end position="385"/>
    </location>
</feature>
<evidence type="ECO:0000313" key="7">
    <source>
        <dbReference type="EMBL" id="MDP1026970.1"/>
    </source>
</evidence>
<evidence type="ECO:0000256" key="1">
    <source>
        <dbReference type="ARBA" id="ARBA00004141"/>
    </source>
</evidence>
<comment type="caution">
    <text evidence="7">The sequence shown here is derived from an EMBL/GenBank/DDBJ whole genome shotgun (WGS) entry which is preliminary data.</text>
</comment>
<feature type="transmembrane region" description="Helical" evidence="5">
    <location>
        <begin position="103"/>
        <end position="122"/>
    </location>
</feature>
<comment type="subcellular location">
    <subcellularLocation>
        <location evidence="1">Membrane</location>
        <topology evidence="1">Multi-pass membrane protein</topology>
    </subcellularLocation>
</comment>
<evidence type="ECO:0000256" key="4">
    <source>
        <dbReference type="ARBA" id="ARBA00023136"/>
    </source>
</evidence>
<dbReference type="PROSITE" id="PS50850">
    <property type="entry name" value="MFS"/>
    <property type="match status" value="1"/>
</dbReference>
<organism evidence="7 8">
    <name type="scientific">Sphingomonas aurea</name>
    <dbReference type="NCBI Taxonomy" id="3063994"/>
    <lineage>
        <taxon>Bacteria</taxon>
        <taxon>Pseudomonadati</taxon>
        <taxon>Pseudomonadota</taxon>
        <taxon>Alphaproteobacteria</taxon>
        <taxon>Sphingomonadales</taxon>
        <taxon>Sphingomonadaceae</taxon>
        <taxon>Sphingomonas</taxon>
    </lineage>
</organism>
<keyword evidence="4 5" id="KW-0472">Membrane</keyword>
<dbReference type="InterPro" id="IPR020846">
    <property type="entry name" value="MFS_dom"/>
</dbReference>
<dbReference type="PANTHER" id="PTHR23508:SF10">
    <property type="entry name" value="CARBOXYLIC ACID TRANSPORTER PROTEIN HOMOLOG"/>
    <property type="match status" value="1"/>
</dbReference>
<sequence length="426" mass="45181">MSSAIPPVADAARDTLAEPSALHEDATGRPPFARAVVAFAFLMVAEFFYSWAWNSVDVLRPFMRDTLGLTLTQAGSGYSAQGAGALVGAVVIGQLADRFGRRAMLALVMVGYGATLIAGSFVNGYPAYLAQRVVLGLFMGGIFPIVVGIYVGLFSATVRGRLASLINAIFSSAITMLGLASGWANGDWRVLLLAGGLPPILLAGLAFVLIPKSADVRARVTEKTARLPVLELFASGVRARTLLLAALTGLNFFGYQAYSGWLSTYLRDVRGLDPTAMGHLVAWQFGANIVGGFVWGWAGDRFGRRFNALGFLAAAAAILLYLHVETDAVLLGTIGVAYGFMLSASVIWGPWLTELYPAHLKSTAASIFNWGRLVSFFAPLITGALATRFGLGVTMGTAAAAFTAAALIWLWLPETHTDPLLPGRRV</sequence>
<keyword evidence="3 5" id="KW-1133">Transmembrane helix</keyword>
<feature type="transmembrane region" description="Helical" evidence="5">
    <location>
        <begin position="32"/>
        <end position="53"/>
    </location>
</feature>
<reference evidence="7 8" key="1">
    <citation type="submission" date="2023-07" db="EMBL/GenBank/DDBJ databases">
        <authorList>
            <person name="Kim M.K."/>
        </authorList>
    </citation>
    <scope>NUCLEOTIDE SEQUENCE [LARGE SCALE GENOMIC DNA]</scope>
    <source>
        <strain evidence="7 8">KR1UV-12</strain>
    </source>
</reference>
<dbReference type="Pfam" id="PF07690">
    <property type="entry name" value="MFS_1"/>
    <property type="match status" value="1"/>
</dbReference>
<dbReference type="EMBL" id="JAUUDS010000002">
    <property type="protein sequence ID" value="MDP1026970.1"/>
    <property type="molecule type" value="Genomic_DNA"/>
</dbReference>
<dbReference type="RefSeq" id="WP_305172609.1">
    <property type="nucleotide sequence ID" value="NZ_JAUUDS010000002.1"/>
</dbReference>
<feature type="transmembrane region" description="Helical" evidence="5">
    <location>
        <begin position="134"/>
        <end position="153"/>
    </location>
</feature>
<dbReference type="Proteomes" id="UP001230685">
    <property type="component" value="Unassembled WGS sequence"/>
</dbReference>
<feature type="transmembrane region" description="Helical" evidence="5">
    <location>
        <begin position="190"/>
        <end position="210"/>
    </location>
</feature>
<gene>
    <name evidence="7" type="ORF">Q5H91_07085</name>
</gene>
<protein>
    <submittedName>
        <fullName evidence="7">MFS transporter</fullName>
    </submittedName>
</protein>
<dbReference type="PANTHER" id="PTHR23508">
    <property type="entry name" value="CARBOXYLIC ACID TRANSPORTER PROTEIN HOMOLOG"/>
    <property type="match status" value="1"/>
</dbReference>
<evidence type="ECO:0000256" key="3">
    <source>
        <dbReference type="ARBA" id="ARBA00022989"/>
    </source>
</evidence>
<dbReference type="InterPro" id="IPR011701">
    <property type="entry name" value="MFS"/>
</dbReference>
<evidence type="ECO:0000256" key="5">
    <source>
        <dbReference type="SAM" id="Phobius"/>
    </source>
</evidence>
<evidence type="ECO:0000256" key="2">
    <source>
        <dbReference type="ARBA" id="ARBA00022692"/>
    </source>
</evidence>
<keyword evidence="2 5" id="KW-0812">Transmembrane</keyword>
<feature type="transmembrane region" description="Helical" evidence="5">
    <location>
        <begin position="281"/>
        <end position="299"/>
    </location>
</feature>
<evidence type="ECO:0000313" key="8">
    <source>
        <dbReference type="Proteomes" id="UP001230685"/>
    </source>
</evidence>
<feature type="transmembrane region" description="Helical" evidence="5">
    <location>
        <begin position="242"/>
        <end position="261"/>
    </location>
</feature>